<feature type="transmembrane region" description="Helical" evidence="1">
    <location>
        <begin position="259"/>
        <end position="278"/>
    </location>
</feature>
<dbReference type="AlphaFoldDB" id="A0A1L4BRY2"/>
<feature type="transmembrane region" description="Helical" evidence="1">
    <location>
        <begin position="361"/>
        <end position="385"/>
    </location>
</feature>
<keyword evidence="1" id="KW-0472">Membrane</keyword>
<dbReference type="Proteomes" id="UP000184222">
    <property type="component" value="Chromosome"/>
</dbReference>
<feature type="transmembrane region" description="Helical" evidence="1">
    <location>
        <begin position="337"/>
        <end position="355"/>
    </location>
</feature>
<reference evidence="2 3" key="1">
    <citation type="journal article" date="2016" name="Appl. Environ. Microbiol.">
        <title>Whole genome relationships among Francisella bacteria of diverse origin define new species and provide specific regions for detection.</title>
        <authorList>
            <person name="Challacombe J.F."/>
            <person name="Petersen J.M."/>
            <person name="Gallegos-Graves V."/>
            <person name="Hodge D."/>
            <person name="Pillai S."/>
            <person name="Kuske C.R."/>
        </authorList>
    </citation>
    <scope>NUCLEOTIDE SEQUENCE [LARGE SCALE GENOMIC DNA]</scope>
    <source>
        <strain evidence="3">TX07-7310</strain>
    </source>
</reference>
<feature type="transmembrane region" description="Helical" evidence="1">
    <location>
        <begin position="134"/>
        <end position="157"/>
    </location>
</feature>
<organism evidence="2 3">
    <name type="scientific">Francisella uliginis</name>
    <dbReference type="NCBI Taxonomy" id="573570"/>
    <lineage>
        <taxon>Bacteria</taxon>
        <taxon>Pseudomonadati</taxon>
        <taxon>Pseudomonadota</taxon>
        <taxon>Gammaproteobacteria</taxon>
        <taxon>Thiotrichales</taxon>
        <taxon>Francisellaceae</taxon>
        <taxon>Francisella</taxon>
    </lineage>
</organism>
<feature type="transmembrane region" description="Helical" evidence="1">
    <location>
        <begin position="56"/>
        <end position="74"/>
    </location>
</feature>
<feature type="transmembrane region" description="Helical" evidence="1">
    <location>
        <begin position="397"/>
        <end position="416"/>
    </location>
</feature>
<feature type="transmembrane region" description="Helical" evidence="1">
    <location>
        <begin position="106"/>
        <end position="127"/>
    </location>
</feature>
<protein>
    <submittedName>
        <fullName evidence="2">Uncharacterized protein</fullName>
    </submittedName>
</protein>
<feature type="transmembrane region" description="Helical" evidence="1">
    <location>
        <begin position="163"/>
        <end position="181"/>
    </location>
</feature>
<feature type="transmembrane region" description="Helical" evidence="1">
    <location>
        <begin position="20"/>
        <end position="41"/>
    </location>
</feature>
<dbReference type="EMBL" id="CP016796">
    <property type="protein sequence ID" value="API86597.1"/>
    <property type="molecule type" value="Genomic_DNA"/>
</dbReference>
<proteinExistence type="predicted"/>
<dbReference type="OrthoDB" id="5605721at2"/>
<evidence type="ECO:0000256" key="1">
    <source>
        <dbReference type="SAM" id="Phobius"/>
    </source>
</evidence>
<keyword evidence="1" id="KW-0812">Transmembrane</keyword>
<sequence length="422" mass="48145">MKKNINISKVNIHFKQPRGLHIIAFMVFCLCLAIAPSITVLSEYGKIDFFYNRDDHLFVVFFAGIFGCISNYFFGSTKSIVHGLQFTIIAVALSFVHNMILFSCAALWIGIATVLVNLIFNLSAFYLKTDLRRLYGFIGIYSSALLGIAMGTAIYFLIFKNLFYFKIFYLAVTIFLLVFFLKNSYRLNTSLTNQTERVNISFYGVLTIFFIFSLILFYLFLNLKVFSSFNLIILPLSLIYLHVLTVSNNKENGIQLLKYIYFSLGLIIVNKVIYLNFLKYETLVNSINPVYLNSAISTFLFLIAGYLMCILIYAGWRFNLITLKIESIINSRLIKSMLYIEIIRIFMIAIGIFAGDKLLSNLMLIIATLLALVLNVLIVPVYFSLGKILAGGKNEAITTTLLYLIFSSLIFVSFLYDIYISI</sequence>
<keyword evidence="3" id="KW-1185">Reference proteome</keyword>
<feature type="transmembrane region" description="Helical" evidence="1">
    <location>
        <begin position="227"/>
        <end position="247"/>
    </location>
</feature>
<feature type="transmembrane region" description="Helical" evidence="1">
    <location>
        <begin position="290"/>
        <end position="316"/>
    </location>
</feature>
<gene>
    <name evidence="2" type="ORF">F7310_04145</name>
</gene>
<keyword evidence="1" id="KW-1133">Transmembrane helix</keyword>
<dbReference type="KEGG" id="frx:F7310_04145"/>
<evidence type="ECO:0000313" key="2">
    <source>
        <dbReference type="EMBL" id="API86597.1"/>
    </source>
</evidence>
<dbReference type="RefSeq" id="WP_072712004.1">
    <property type="nucleotide sequence ID" value="NZ_CP016796.1"/>
</dbReference>
<accession>A0A1L4BRY2</accession>
<evidence type="ECO:0000313" key="3">
    <source>
        <dbReference type="Proteomes" id="UP000184222"/>
    </source>
</evidence>
<feature type="transmembrane region" description="Helical" evidence="1">
    <location>
        <begin position="202"/>
        <end position="221"/>
    </location>
</feature>
<name>A0A1L4BRY2_9GAMM</name>
<feature type="transmembrane region" description="Helical" evidence="1">
    <location>
        <begin position="81"/>
        <end position="100"/>
    </location>
</feature>
<dbReference type="STRING" id="573570.F7310_04145"/>